<dbReference type="InterPro" id="IPR033985">
    <property type="entry name" value="SusD-like_N"/>
</dbReference>
<evidence type="ECO:0000256" key="3">
    <source>
        <dbReference type="ARBA" id="ARBA00022729"/>
    </source>
</evidence>
<dbReference type="Pfam" id="PF14322">
    <property type="entry name" value="SusD-like_3"/>
    <property type="match status" value="1"/>
</dbReference>
<dbReference type="InterPro" id="IPR012944">
    <property type="entry name" value="SusD_RagB_dom"/>
</dbReference>
<dbReference type="SUPFAM" id="SSF48452">
    <property type="entry name" value="TPR-like"/>
    <property type="match status" value="1"/>
</dbReference>
<evidence type="ECO:0000313" key="8">
    <source>
        <dbReference type="EMBL" id="MBD1424739.1"/>
    </source>
</evidence>
<keyword evidence="4" id="KW-0472">Membrane</keyword>
<sequence length="496" mass="55846">MKLRLVIPILGAVLWSGCADRLELIPPSSATSMVFYKTESDFLQATNAVYADLKSYPTRVLDLSETRSDNIYGVSDDGKRYWDDINNLSPSLASNSKVQSCWTDNYSGIFKANTLLEQLEAVGETVLDETISVRLEAEGRFLRAFYYFDLLKSFGKVPIIDRVMTAEEAENIARSPVETVYELILNDLKFAAEHLPESYSGQMIGHATRYAAKGLLALVHMTRSGETYGIEGPGLGMNEWTEAATLLDEVIQSDKFRMLTSYAEIFDYDNENNEEVIFDVQYISGGLGLGAEYPSLFLPDRYVQQIAGFAGGVMVRPPSVNLLSSYSDEDKRLALSVQFGFTDGGRYDPRPMLVKFVDASKKGTRWTDWPLNFIVLRYTDILLLRAECILHGTPGTMDDVLEVVNAVRTRAGIEPVQTVNLDFLMEERRREFIGEGIRWHDLVRSGQAVSIMNRWSDEEDDKNAINTMTEDFIIYPVPQAELNINPGVYEQNKGYN</sequence>
<dbReference type="Pfam" id="PF07980">
    <property type="entry name" value="SusD_RagB"/>
    <property type="match status" value="1"/>
</dbReference>
<keyword evidence="5" id="KW-0998">Cell outer membrane</keyword>
<evidence type="ECO:0000313" key="9">
    <source>
        <dbReference type="Proteomes" id="UP000606494"/>
    </source>
</evidence>
<feature type="domain" description="RagB/SusD" evidence="6">
    <location>
        <begin position="351"/>
        <end position="495"/>
    </location>
</feature>
<gene>
    <name evidence="8" type="ORF">H8B17_04010</name>
</gene>
<evidence type="ECO:0000256" key="2">
    <source>
        <dbReference type="ARBA" id="ARBA00006275"/>
    </source>
</evidence>
<dbReference type="Gene3D" id="1.25.40.390">
    <property type="match status" value="1"/>
</dbReference>
<comment type="subcellular location">
    <subcellularLocation>
        <location evidence="1">Cell outer membrane</location>
    </subcellularLocation>
</comment>
<evidence type="ECO:0000256" key="5">
    <source>
        <dbReference type="ARBA" id="ARBA00023237"/>
    </source>
</evidence>
<organism evidence="8 9">
    <name type="scientific">Sphingobacterium arenae</name>
    <dbReference type="NCBI Taxonomy" id="1280598"/>
    <lineage>
        <taxon>Bacteria</taxon>
        <taxon>Pseudomonadati</taxon>
        <taxon>Bacteroidota</taxon>
        <taxon>Sphingobacteriia</taxon>
        <taxon>Sphingobacteriales</taxon>
        <taxon>Sphingobacteriaceae</taxon>
        <taxon>Sphingobacterium</taxon>
    </lineage>
</organism>
<comment type="similarity">
    <text evidence="2">Belongs to the SusD family.</text>
</comment>
<comment type="caution">
    <text evidence="8">The sequence shown here is derived from an EMBL/GenBank/DDBJ whole genome shotgun (WGS) entry which is preliminary data.</text>
</comment>
<evidence type="ECO:0000256" key="1">
    <source>
        <dbReference type="ARBA" id="ARBA00004442"/>
    </source>
</evidence>
<feature type="domain" description="SusD-like N-terminal" evidence="7">
    <location>
        <begin position="94"/>
        <end position="219"/>
    </location>
</feature>
<dbReference type="InterPro" id="IPR011990">
    <property type="entry name" value="TPR-like_helical_dom_sf"/>
</dbReference>
<name>A0ABR7Y0C4_9SPHI</name>
<keyword evidence="9" id="KW-1185">Reference proteome</keyword>
<evidence type="ECO:0000259" key="6">
    <source>
        <dbReference type="Pfam" id="PF07980"/>
    </source>
</evidence>
<proteinExistence type="inferred from homology"/>
<evidence type="ECO:0000256" key="4">
    <source>
        <dbReference type="ARBA" id="ARBA00023136"/>
    </source>
</evidence>
<dbReference type="EMBL" id="JACNYK010000001">
    <property type="protein sequence ID" value="MBD1424739.1"/>
    <property type="molecule type" value="Genomic_DNA"/>
</dbReference>
<evidence type="ECO:0000259" key="7">
    <source>
        <dbReference type="Pfam" id="PF14322"/>
    </source>
</evidence>
<keyword evidence="3" id="KW-0732">Signal</keyword>
<protein>
    <submittedName>
        <fullName evidence="8">RagB/SusD family nutrient uptake outer membrane protein</fullName>
    </submittedName>
</protein>
<accession>A0ABR7Y0C4</accession>
<dbReference type="PROSITE" id="PS51257">
    <property type="entry name" value="PROKAR_LIPOPROTEIN"/>
    <property type="match status" value="1"/>
</dbReference>
<dbReference type="CDD" id="cd08977">
    <property type="entry name" value="SusD"/>
    <property type="match status" value="1"/>
</dbReference>
<dbReference type="Proteomes" id="UP000606494">
    <property type="component" value="Unassembled WGS sequence"/>
</dbReference>
<dbReference type="RefSeq" id="WP_190307848.1">
    <property type="nucleotide sequence ID" value="NZ_JACNYK010000001.1"/>
</dbReference>
<reference evidence="8 9" key="1">
    <citation type="submission" date="2020-08" db="EMBL/GenBank/DDBJ databases">
        <title>Sphingobacterium sp. DN00404 isolated from aquaculture water.</title>
        <authorList>
            <person name="Zhang M."/>
        </authorList>
    </citation>
    <scope>NUCLEOTIDE SEQUENCE [LARGE SCALE GENOMIC DNA]</scope>
    <source>
        <strain evidence="8 9">KCTC 32294</strain>
    </source>
</reference>